<proteinExistence type="predicted"/>
<keyword evidence="3" id="KW-0560">Oxidoreductase</keyword>
<evidence type="ECO:0000256" key="1">
    <source>
        <dbReference type="ARBA" id="ARBA00022559"/>
    </source>
</evidence>
<name>A0AA35S9Y8_GEOBA</name>
<keyword evidence="2" id="KW-0049">Antioxidant</keyword>
<sequence length="84" mass="9294">KKLKLSILYPATTGRNFSEILRVLDSLQLTVNKKVATPADWTSGAECMVLPNVSEGDAKQLFPLHRTVEVPSGKSYIRITPQPK</sequence>
<dbReference type="Proteomes" id="UP001174909">
    <property type="component" value="Unassembled WGS sequence"/>
</dbReference>
<dbReference type="AlphaFoldDB" id="A0AA35S9Y8"/>
<dbReference type="EMBL" id="CASHTH010002169">
    <property type="protein sequence ID" value="CAI8025609.1"/>
    <property type="molecule type" value="Genomic_DNA"/>
</dbReference>
<accession>A0AA35S9Y8</accession>
<evidence type="ECO:0000256" key="2">
    <source>
        <dbReference type="ARBA" id="ARBA00022862"/>
    </source>
</evidence>
<reference evidence="5" key="1">
    <citation type="submission" date="2023-03" db="EMBL/GenBank/DDBJ databases">
        <authorList>
            <person name="Steffen K."/>
            <person name="Cardenas P."/>
        </authorList>
    </citation>
    <scope>NUCLEOTIDE SEQUENCE</scope>
</reference>
<protein>
    <submittedName>
        <fullName evidence="5">Peroxiredoxin-6</fullName>
    </submittedName>
</protein>
<gene>
    <name evidence="5" type="ORF">GBAR_LOCUS14771</name>
</gene>
<dbReference type="Pfam" id="PF10417">
    <property type="entry name" value="1-cysPrx_C"/>
    <property type="match status" value="1"/>
</dbReference>
<dbReference type="GO" id="GO:0051920">
    <property type="term" value="F:peroxiredoxin activity"/>
    <property type="evidence" value="ECO:0007669"/>
    <property type="project" value="InterPro"/>
</dbReference>
<keyword evidence="6" id="KW-1185">Reference proteome</keyword>
<keyword evidence="1" id="KW-0575">Peroxidase</keyword>
<evidence type="ECO:0000256" key="3">
    <source>
        <dbReference type="ARBA" id="ARBA00023002"/>
    </source>
</evidence>
<dbReference type="InterPro" id="IPR019479">
    <property type="entry name" value="Peroxiredoxin_C"/>
</dbReference>
<organism evidence="5 6">
    <name type="scientific">Geodia barretti</name>
    <name type="common">Barrett's horny sponge</name>
    <dbReference type="NCBI Taxonomy" id="519541"/>
    <lineage>
        <taxon>Eukaryota</taxon>
        <taxon>Metazoa</taxon>
        <taxon>Porifera</taxon>
        <taxon>Demospongiae</taxon>
        <taxon>Heteroscleromorpha</taxon>
        <taxon>Tetractinellida</taxon>
        <taxon>Astrophorina</taxon>
        <taxon>Geodiidae</taxon>
        <taxon>Geodia</taxon>
    </lineage>
</organism>
<feature type="non-terminal residue" evidence="5">
    <location>
        <position position="1"/>
    </location>
</feature>
<feature type="domain" description="Peroxiredoxin C-terminal" evidence="4">
    <location>
        <begin position="27"/>
        <end position="60"/>
    </location>
</feature>
<dbReference type="FunFam" id="3.30.1020.10:FF:000001">
    <property type="entry name" value="1-Cys peroxiredoxin"/>
    <property type="match status" value="1"/>
</dbReference>
<dbReference type="SUPFAM" id="SSF52833">
    <property type="entry name" value="Thioredoxin-like"/>
    <property type="match status" value="1"/>
</dbReference>
<comment type="caution">
    <text evidence="5">The sequence shown here is derived from an EMBL/GenBank/DDBJ whole genome shotgun (WGS) entry which is preliminary data.</text>
</comment>
<evidence type="ECO:0000313" key="6">
    <source>
        <dbReference type="Proteomes" id="UP001174909"/>
    </source>
</evidence>
<evidence type="ECO:0000313" key="5">
    <source>
        <dbReference type="EMBL" id="CAI8025609.1"/>
    </source>
</evidence>
<evidence type="ECO:0000259" key="4">
    <source>
        <dbReference type="Pfam" id="PF10417"/>
    </source>
</evidence>
<dbReference type="Gene3D" id="3.30.1020.10">
    <property type="entry name" value="Antioxidant, Horf6, Chain A, domain2"/>
    <property type="match status" value="1"/>
</dbReference>
<dbReference type="InterPro" id="IPR036249">
    <property type="entry name" value="Thioredoxin-like_sf"/>
</dbReference>